<dbReference type="GeneID" id="54572658"/>
<evidence type="ECO:0000313" key="2">
    <source>
        <dbReference type="Proteomes" id="UP000800094"/>
    </source>
</evidence>
<evidence type="ECO:0000313" key="1">
    <source>
        <dbReference type="EMBL" id="KAF2243638.1"/>
    </source>
</evidence>
<proteinExistence type="predicted"/>
<sequence length="74" mass="8462">METSSCWLWISLGNRLKTCQGLFKVHFRSSPVSIKSCTRVSRYFLPAPGQDSARSRSSRLPCSAHRHLYWCSQA</sequence>
<dbReference type="AlphaFoldDB" id="A0A6A6I0V6"/>
<protein>
    <submittedName>
        <fullName evidence="1">Uncharacterized protein</fullName>
    </submittedName>
</protein>
<reference evidence="1" key="1">
    <citation type="journal article" date="2020" name="Stud. Mycol.">
        <title>101 Dothideomycetes genomes: a test case for predicting lifestyles and emergence of pathogens.</title>
        <authorList>
            <person name="Haridas S."/>
            <person name="Albert R."/>
            <person name="Binder M."/>
            <person name="Bloem J."/>
            <person name="Labutti K."/>
            <person name="Salamov A."/>
            <person name="Andreopoulos B."/>
            <person name="Baker S."/>
            <person name="Barry K."/>
            <person name="Bills G."/>
            <person name="Bluhm B."/>
            <person name="Cannon C."/>
            <person name="Castanera R."/>
            <person name="Culley D."/>
            <person name="Daum C."/>
            <person name="Ezra D."/>
            <person name="Gonzalez J."/>
            <person name="Henrissat B."/>
            <person name="Kuo A."/>
            <person name="Liang C."/>
            <person name="Lipzen A."/>
            <person name="Lutzoni F."/>
            <person name="Magnuson J."/>
            <person name="Mondo S."/>
            <person name="Nolan M."/>
            <person name="Ohm R."/>
            <person name="Pangilinan J."/>
            <person name="Park H.-J."/>
            <person name="Ramirez L."/>
            <person name="Alfaro M."/>
            <person name="Sun H."/>
            <person name="Tritt A."/>
            <person name="Yoshinaga Y."/>
            <person name="Zwiers L.-H."/>
            <person name="Turgeon B."/>
            <person name="Goodwin S."/>
            <person name="Spatafora J."/>
            <person name="Crous P."/>
            <person name="Grigoriev I."/>
        </authorList>
    </citation>
    <scope>NUCLEOTIDE SEQUENCE</scope>
    <source>
        <strain evidence="1">CBS 122368</strain>
    </source>
</reference>
<gene>
    <name evidence="1" type="ORF">BU26DRAFT_106207</name>
</gene>
<organism evidence="1 2">
    <name type="scientific">Trematosphaeria pertusa</name>
    <dbReference type="NCBI Taxonomy" id="390896"/>
    <lineage>
        <taxon>Eukaryota</taxon>
        <taxon>Fungi</taxon>
        <taxon>Dikarya</taxon>
        <taxon>Ascomycota</taxon>
        <taxon>Pezizomycotina</taxon>
        <taxon>Dothideomycetes</taxon>
        <taxon>Pleosporomycetidae</taxon>
        <taxon>Pleosporales</taxon>
        <taxon>Massarineae</taxon>
        <taxon>Trematosphaeriaceae</taxon>
        <taxon>Trematosphaeria</taxon>
    </lineage>
</organism>
<dbReference type="EMBL" id="ML987204">
    <property type="protein sequence ID" value="KAF2243638.1"/>
    <property type="molecule type" value="Genomic_DNA"/>
</dbReference>
<name>A0A6A6I0V6_9PLEO</name>
<dbReference type="Proteomes" id="UP000800094">
    <property type="component" value="Unassembled WGS sequence"/>
</dbReference>
<accession>A0A6A6I0V6</accession>
<keyword evidence="2" id="KW-1185">Reference proteome</keyword>
<dbReference type="RefSeq" id="XP_033678642.1">
    <property type="nucleotide sequence ID" value="XM_033819328.1"/>
</dbReference>